<keyword evidence="6 8" id="KW-0472">Membrane</keyword>
<evidence type="ECO:0000256" key="5">
    <source>
        <dbReference type="ARBA" id="ARBA00022989"/>
    </source>
</evidence>
<keyword evidence="5 8" id="KW-1133">Transmembrane helix</keyword>
<comment type="caution">
    <text evidence="10">The sequence shown here is derived from an EMBL/GenBank/DDBJ whole genome shotgun (WGS) entry which is preliminary data.</text>
</comment>
<evidence type="ECO:0000313" key="10">
    <source>
        <dbReference type="EMBL" id="MFC5463853.1"/>
    </source>
</evidence>
<keyword evidence="3 8" id="KW-0132">Cell division</keyword>
<feature type="transmembrane region" description="Helical" evidence="8">
    <location>
        <begin position="28"/>
        <end position="45"/>
    </location>
</feature>
<evidence type="ECO:0000256" key="2">
    <source>
        <dbReference type="ARBA" id="ARBA00022475"/>
    </source>
</evidence>
<dbReference type="InterPro" id="IPR005548">
    <property type="entry name" value="Cell_div_FtsQ/DivIB_C"/>
</dbReference>
<accession>A0ABW0LH11</accession>
<dbReference type="PROSITE" id="PS51779">
    <property type="entry name" value="POTRA"/>
    <property type="match status" value="1"/>
</dbReference>
<protein>
    <recommendedName>
        <fullName evidence="8">Cell division protein DivIB</fullName>
    </recommendedName>
</protein>
<evidence type="ECO:0000256" key="6">
    <source>
        <dbReference type="ARBA" id="ARBA00023136"/>
    </source>
</evidence>
<proteinExistence type="inferred from homology"/>
<keyword evidence="4 8" id="KW-0812">Transmembrane</keyword>
<feature type="domain" description="POTRA" evidence="9">
    <location>
        <begin position="50"/>
        <end position="118"/>
    </location>
</feature>
<dbReference type="EMBL" id="JBHSMC010000001">
    <property type="protein sequence ID" value="MFC5463853.1"/>
    <property type="molecule type" value="Genomic_DNA"/>
</dbReference>
<dbReference type="Pfam" id="PF03799">
    <property type="entry name" value="FtsQ_DivIB_C"/>
    <property type="match status" value="1"/>
</dbReference>
<dbReference type="Pfam" id="PF08478">
    <property type="entry name" value="POTRA_1"/>
    <property type="match status" value="1"/>
</dbReference>
<dbReference type="InterPro" id="IPR013685">
    <property type="entry name" value="POTRA_FtsQ_type"/>
</dbReference>
<evidence type="ECO:0000259" key="9">
    <source>
        <dbReference type="PROSITE" id="PS51779"/>
    </source>
</evidence>
<dbReference type="RefSeq" id="WP_382347817.1">
    <property type="nucleotide sequence ID" value="NZ_JBHSMC010000001.1"/>
</dbReference>
<dbReference type="InterPro" id="IPR034746">
    <property type="entry name" value="POTRA"/>
</dbReference>
<keyword evidence="11" id="KW-1185">Reference proteome</keyword>
<evidence type="ECO:0000256" key="8">
    <source>
        <dbReference type="HAMAP-Rule" id="MF_00912"/>
    </source>
</evidence>
<dbReference type="PANTHER" id="PTHR37820:SF1">
    <property type="entry name" value="CELL DIVISION PROTEIN FTSQ"/>
    <property type="match status" value="1"/>
</dbReference>
<evidence type="ECO:0000256" key="3">
    <source>
        <dbReference type="ARBA" id="ARBA00022618"/>
    </source>
</evidence>
<dbReference type="InterPro" id="IPR026580">
    <property type="entry name" value="DivIB"/>
</dbReference>
<dbReference type="Gene3D" id="3.40.50.10960">
    <property type="match status" value="1"/>
</dbReference>
<evidence type="ECO:0000256" key="1">
    <source>
        <dbReference type="ARBA" id="ARBA00004370"/>
    </source>
</evidence>
<comment type="subcellular location">
    <subcellularLocation>
        <location evidence="8">Cell membrane</location>
        <topology evidence="8">Single-pass type II membrane protein</topology>
    </subcellularLocation>
    <subcellularLocation>
        <location evidence="1">Membrane</location>
    </subcellularLocation>
    <text evidence="8">Localizes to the division septum.</text>
</comment>
<sequence>MQKGKVLSLEDRIPKIKEHRRRKANRRLIFLLSLFFLLIACVVYFQSPLSHIHSIKVDGNQSISEEEMLVASGLRIGDNIWKVNKKEATKKIKELPEIKSAEISYKFPNKLEIIVKEFKTIAYVERENKFYPILENGKRLDKEINSNLHSPILIGFTENEVLDELAAQLQQIPNEIVNSISEIKYEPKETDKYRIILYMNDGFEVHATMMTFAEKMTYYPSIVSQLDPEIKGVIDFEVGSYFRKYEIEEEEIVEEEKAE</sequence>
<dbReference type="PANTHER" id="PTHR37820">
    <property type="entry name" value="CELL DIVISION PROTEIN DIVIB"/>
    <property type="match status" value="1"/>
</dbReference>
<name>A0ABW0LH11_9BACI</name>
<organism evidence="10 11">
    <name type="scientific">Lederbergia graminis</name>
    <dbReference type="NCBI Taxonomy" id="735518"/>
    <lineage>
        <taxon>Bacteria</taxon>
        <taxon>Bacillati</taxon>
        <taxon>Bacillota</taxon>
        <taxon>Bacilli</taxon>
        <taxon>Bacillales</taxon>
        <taxon>Bacillaceae</taxon>
        <taxon>Lederbergia</taxon>
    </lineage>
</organism>
<keyword evidence="7 8" id="KW-0131">Cell cycle</keyword>
<gene>
    <name evidence="8" type="primary">divIB</name>
    <name evidence="10" type="ORF">ACFPM4_03665</name>
</gene>
<evidence type="ECO:0000313" key="11">
    <source>
        <dbReference type="Proteomes" id="UP001596147"/>
    </source>
</evidence>
<keyword evidence="2 8" id="KW-1003">Cell membrane</keyword>
<reference evidence="11" key="1">
    <citation type="journal article" date="2019" name="Int. J. Syst. Evol. Microbiol.">
        <title>The Global Catalogue of Microorganisms (GCM) 10K type strain sequencing project: providing services to taxonomists for standard genome sequencing and annotation.</title>
        <authorList>
            <consortium name="The Broad Institute Genomics Platform"/>
            <consortium name="The Broad Institute Genome Sequencing Center for Infectious Disease"/>
            <person name="Wu L."/>
            <person name="Ma J."/>
        </authorList>
    </citation>
    <scope>NUCLEOTIDE SEQUENCE [LARGE SCALE GENOMIC DNA]</scope>
    <source>
        <strain evidence="11">CGMCC 1.12237</strain>
    </source>
</reference>
<dbReference type="InterPro" id="IPR050487">
    <property type="entry name" value="FtsQ_DivIB"/>
</dbReference>
<dbReference type="HAMAP" id="MF_00912">
    <property type="entry name" value="DivIB"/>
    <property type="match status" value="1"/>
</dbReference>
<comment type="similarity">
    <text evidence="8">Belongs to the FtsQ/DivIB family. DivIB subfamily.</text>
</comment>
<evidence type="ECO:0000256" key="4">
    <source>
        <dbReference type="ARBA" id="ARBA00022692"/>
    </source>
</evidence>
<evidence type="ECO:0000256" key="7">
    <source>
        <dbReference type="ARBA" id="ARBA00023306"/>
    </source>
</evidence>
<comment type="function">
    <text evidence="8">Cell division protein that may be involved in stabilizing or promoting the assembly of the division complex.</text>
</comment>
<dbReference type="Proteomes" id="UP001596147">
    <property type="component" value="Unassembled WGS sequence"/>
</dbReference>
<dbReference type="GO" id="GO:0051301">
    <property type="term" value="P:cell division"/>
    <property type="evidence" value="ECO:0007669"/>
    <property type="project" value="UniProtKB-KW"/>
</dbReference>
<dbReference type="Gene3D" id="3.10.20.310">
    <property type="entry name" value="membrane protein fhac"/>
    <property type="match status" value="1"/>
</dbReference>